<feature type="region of interest" description="Disordered" evidence="5">
    <location>
        <begin position="126"/>
        <end position="152"/>
    </location>
</feature>
<feature type="compositionally biased region" description="Low complexity" evidence="5">
    <location>
        <begin position="565"/>
        <end position="582"/>
    </location>
</feature>
<evidence type="ECO:0000256" key="4">
    <source>
        <dbReference type="ARBA" id="ARBA00023176"/>
    </source>
</evidence>
<evidence type="ECO:0000256" key="2">
    <source>
        <dbReference type="ARBA" id="ARBA00022583"/>
    </source>
</evidence>
<feature type="compositionally biased region" description="Low complexity" evidence="5">
    <location>
        <begin position="546"/>
        <end position="558"/>
    </location>
</feature>
<keyword evidence="2" id="KW-0254">Endocytosis</keyword>
<evidence type="ECO:0000259" key="6">
    <source>
        <dbReference type="PROSITE" id="PS50942"/>
    </source>
</evidence>
<feature type="region of interest" description="Disordered" evidence="5">
    <location>
        <begin position="1"/>
        <end position="110"/>
    </location>
</feature>
<dbReference type="PANTHER" id="PTHR22951">
    <property type="entry name" value="CLATHRIN ASSEMBLY PROTEIN"/>
    <property type="match status" value="1"/>
</dbReference>
<evidence type="ECO:0000313" key="8">
    <source>
        <dbReference type="Proteomes" id="UP001301350"/>
    </source>
</evidence>
<dbReference type="InterPro" id="IPR045192">
    <property type="entry name" value="AP180-like"/>
</dbReference>
<name>A0AAV9IYA6_CYACA</name>
<dbReference type="GO" id="GO:0072583">
    <property type="term" value="P:clathrin-dependent endocytosis"/>
    <property type="evidence" value="ECO:0007669"/>
    <property type="project" value="InterPro"/>
</dbReference>
<protein>
    <recommendedName>
        <fullName evidence="6">ENTH domain-containing protein</fullName>
    </recommendedName>
</protein>
<dbReference type="SUPFAM" id="SSF89009">
    <property type="entry name" value="GAT-like domain"/>
    <property type="match status" value="1"/>
</dbReference>
<dbReference type="GO" id="GO:0005905">
    <property type="term" value="C:clathrin-coated pit"/>
    <property type="evidence" value="ECO:0007669"/>
    <property type="project" value="UniProtKB-SubCell"/>
</dbReference>
<feature type="compositionally biased region" description="Pro residues" evidence="5">
    <location>
        <begin position="722"/>
        <end position="737"/>
    </location>
</feature>
<evidence type="ECO:0000256" key="5">
    <source>
        <dbReference type="SAM" id="MobiDB-lite"/>
    </source>
</evidence>
<dbReference type="GO" id="GO:0005545">
    <property type="term" value="F:1-phosphatidylinositol binding"/>
    <property type="evidence" value="ECO:0007669"/>
    <property type="project" value="InterPro"/>
</dbReference>
<feature type="region of interest" description="Disordered" evidence="5">
    <location>
        <begin position="495"/>
        <end position="737"/>
    </location>
</feature>
<dbReference type="PANTHER" id="PTHR22951:SF5">
    <property type="entry name" value="PHOSPHATIDYLINOSITOL-BINDING CLATHRIN ASSEMBLY PROTEIN LAP"/>
    <property type="match status" value="1"/>
</dbReference>
<comment type="subcellular location">
    <subcellularLocation>
        <location evidence="1">Membrane</location>
        <location evidence="1">Clathrin-coated pit</location>
    </subcellularLocation>
</comment>
<evidence type="ECO:0000256" key="3">
    <source>
        <dbReference type="ARBA" id="ARBA00023136"/>
    </source>
</evidence>
<dbReference type="EMBL" id="JANCYW010000011">
    <property type="protein sequence ID" value="KAK4537239.1"/>
    <property type="molecule type" value="Genomic_DNA"/>
</dbReference>
<feature type="compositionally biased region" description="Low complexity" evidence="5">
    <location>
        <begin position="658"/>
        <end position="672"/>
    </location>
</feature>
<dbReference type="Proteomes" id="UP001301350">
    <property type="component" value="Unassembled WGS sequence"/>
</dbReference>
<feature type="region of interest" description="Disordered" evidence="5">
    <location>
        <begin position="792"/>
        <end position="830"/>
    </location>
</feature>
<evidence type="ECO:0000313" key="7">
    <source>
        <dbReference type="EMBL" id="KAK4537239.1"/>
    </source>
</evidence>
<sequence length="843" mass="88476">MSRGVTAGGYAGADLPGARGGMGTPQRTSPPRASGGLYGSQRGSHSSLSGRVPAPTHSWSGTYGSRGRATPGSVGASETASHPGVRSNPSRRVSYPPSLARSASSVADPYGPGSSGALIGASSTSAYGASTQAPPALPSDFGAPQGKPRVEGGFIASTGDAWKSFRARVKSDVWKVAVVKATNHAITQPKEKHVQVILRGTHWGGNMADKSTPAGAVFHQLRKRLLFTDWIVVLKALIVFHRIFQDGNGAFSLFIAQYASNIFRVPEFLESKTEGMQHIPLIHSYAQYLERWCTTKRLIKWPERPLESAAQQYPQAAAPTYSGGFLGGYGAAGATQPPVPAAPMPTARDGVELARGPLRFVECDILQLLDEVPLLQDNLDMLLAVRLDYNLSNSAPARAAMRLCVRDMAVLLPVLMGAMQNLADQFYSVDVPEVLQGGFDMYRRYLDQDSALAQYYYPMCQTLGMAQQLPDVPRPSQSVLDEMYDHIERVKVGDIPRIRGDELDGGEVPGSDEQPEQKEEAEATKDEGKKEAGEDATATAPPPSLAVESAAAGAQMAAAKDHEVAAAPPAEVESATQTAAAAPPSPSPPQQPQLPRAAATEFEHQPSTIIPASEEVKPAAGRSSSAQQEFDLLALLEGSTDSEDEEEGGSCSAGGGESNAATAERLAAAKAALPPGFGTDALANTHGNRPETSRPSGAAFGMPPPPFAGPRALEGHSGGAPPALPPPYGAYPPALPPGPYPGAYPPAQYNPNYPPASYYPYGGPPSSYGGMHGDGGYPYMGPPPYGPPPLYGAPGAAPSMQPYRPPPQTGSGYAASRTGSAAPRKVTPADQHFFDLFEEAKPK</sequence>
<dbReference type="GO" id="GO:0000149">
    <property type="term" value="F:SNARE binding"/>
    <property type="evidence" value="ECO:0007669"/>
    <property type="project" value="TreeGrafter"/>
</dbReference>
<feature type="compositionally biased region" description="Basic and acidic residues" evidence="5">
    <location>
        <begin position="515"/>
        <end position="533"/>
    </location>
</feature>
<organism evidence="7 8">
    <name type="scientific">Cyanidium caldarium</name>
    <name type="common">Red alga</name>
    <dbReference type="NCBI Taxonomy" id="2771"/>
    <lineage>
        <taxon>Eukaryota</taxon>
        <taxon>Rhodophyta</taxon>
        <taxon>Bangiophyceae</taxon>
        <taxon>Cyanidiales</taxon>
        <taxon>Cyanidiaceae</taxon>
        <taxon>Cyanidium</taxon>
    </lineage>
</organism>
<dbReference type="GO" id="GO:0032050">
    <property type="term" value="F:clathrin heavy chain binding"/>
    <property type="evidence" value="ECO:0007669"/>
    <property type="project" value="TreeGrafter"/>
</dbReference>
<dbReference type="GO" id="GO:0005546">
    <property type="term" value="F:phosphatidylinositol-4,5-bisphosphate binding"/>
    <property type="evidence" value="ECO:0007669"/>
    <property type="project" value="TreeGrafter"/>
</dbReference>
<feature type="compositionally biased region" description="Gly residues" evidence="5">
    <location>
        <begin position="1"/>
        <end position="11"/>
    </location>
</feature>
<dbReference type="InterPro" id="IPR013809">
    <property type="entry name" value="ENTH"/>
</dbReference>
<proteinExistence type="predicted"/>
<dbReference type="PROSITE" id="PS50942">
    <property type="entry name" value="ENTH"/>
    <property type="match status" value="1"/>
</dbReference>
<dbReference type="InterPro" id="IPR048050">
    <property type="entry name" value="ANTH_N_plant"/>
</dbReference>
<gene>
    <name evidence="7" type="ORF">CDCA_CDCA11G3264</name>
</gene>
<dbReference type="GO" id="GO:0030136">
    <property type="term" value="C:clathrin-coated vesicle"/>
    <property type="evidence" value="ECO:0007669"/>
    <property type="project" value="InterPro"/>
</dbReference>
<dbReference type="Gene3D" id="1.20.58.150">
    <property type="entry name" value="ANTH domain"/>
    <property type="match status" value="1"/>
</dbReference>
<comment type="caution">
    <text evidence="7">The sequence shown here is derived from an EMBL/GenBank/DDBJ whole genome shotgun (WGS) entry which is preliminary data.</text>
</comment>
<keyword evidence="8" id="KW-1185">Reference proteome</keyword>
<dbReference type="SMART" id="SM00273">
    <property type="entry name" value="ENTH"/>
    <property type="match status" value="1"/>
</dbReference>
<feature type="compositionally biased region" description="Pro residues" evidence="5">
    <location>
        <begin position="583"/>
        <end position="592"/>
    </location>
</feature>
<feature type="domain" description="ENTH" evidence="6">
    <location>
        <begin position="166"/>
        <end position="303"/>
    </location>
</feature>
<dbReference type="SUPFAM" id="SSF48464">
    <property type="entry name" value="ENTH/VHS domain"/>
    <property type="match status" value="1"/>
</dbReference>
<dbReference type="CDD" id="cd03564">
    <property type="entry name" value="ANTH_N"/>
    <property type="match status" value="1"/>
</dbReference>
<dbReference type="Pfam" id="PF07651">
    <property type="entry name" value="ANTH"/>
    <property type="match status" value="1"/>
</dbReference>
<dbReference type="InterPro" id="IPR014712">
    <property type="entry name" value="ANTH_dom_sf"/>
</dbReference>
<keyword evidence="4" id="KW-0168">Coated pit</keyword>
<accession>A0AAV9IYA6</accession>
<keyword evidence="3" id="KW-0472">Membrane</keyword>
<evidence type="ECO:0000256" key="1">
    <source>
        <dbReference type="ARBA" id="ARBA00004600"/>
    </source>
</evidence>
<dbReference type="InterPro" id="IPR011417">
    <property type="entry name" value="ANTH_dom"/>
</dbReference>
<dbReference type="GO" id="GO:0006900">
    <property type="term" value="P:vesicle budding from membrane"/>
    <property type="evidence" value="ECO:0007669"/>
    <property type="project" value="TreeGrafter"/>
</dbReference>
<dbReference type="InterPro" id="IPR008942">
    <property type="entry name" value="ENTH_VHS"/>
</dbReference>
<dbReference type="AlphaFoldDB" id="A0AAV9IYA6"/>
<dbReference type="Gene3D" id="1.25.40.90">
    <property type="match status" value="1"/>
</dbReference>
<dbReference type="GO" id="GO:0048268">
    <property type="term" value="P:clathrin coat assembly"/>
    <property type="evidence" value="ECO:0007669"/>
    <property type="project" value="InterPro"/>
</dbReference>
<reference evidence="7 8" key="1">
    <citation type="submission" date="2022-07" db="EMBL/GenBank/DDBJ databases">
        <title>Genome-wide signatures of adaptation to extreme environments.</title>
        <authorList>
            <person name="Cho C.H."/>
            <person name="Yoon H.S."/>
        </authorList>
    </citation>
    <scope>NUCLEOTIDE SEQUENCE [LARGE SCALE GENOMIC DNA]</scope>
    <source>
        <strain evidence="7 8">DBV 063 E5</strain>
    </source>
</reference>